<comment type="caution">
    <text evidence="2">The sequence shown here is derived from an EMBL/GenBank/DDBJ whole genome shotgun (WGS) entry which is preliminary data.</text>
</comment>
<dbReference type="GO" id="GO:0005525">
    <property type="term" value="F:GTP binding"/>
    <property type="evidence" value="ECO:0007669"/>
    <property type="project" value="InterPro"/>
</dbReference>
<keyword evidence="3" id="KW-1185">Reference proteome</keyword>
<proteinExistence type="predicted"/>
<dbReference type="GO" id="GO:0003924">
    <property type="term" value="F:GTPase activity"/>
    <property type="evidence" value="ECO:0007669"/>
    <property type="project" value="InterPro"/>
</dbReference>
<dbReference type="InterPro" id="IPR000795">
    <property type="entry name" value="T_Tr_GTP-bd_dom"/>
</dbReference>
<dbReference type="Proteomes" id="UP000692954">
    <property type="component" value="Unassembled WGS sequence"/>
</dbReference>
<evidence type="ECO:0000259" key="1">
    <source>
        <dbReference type="Pfam" id="PF00009"/>
    </source>
</evidence>
<accession>A0A8S1NK84</accession>
<reference evidence="2" key="1">
    <citation type="submission" date="2021-01" db="EMBL/GenBank/DDBJ databases">
        <authorList>
            <consortium name="Genoscope - CEA"/>
            <person name="William W."/>
        </authorList>
    </citation>
    <scope>NUCLEOTIDE SEQUENCE</scope>
</reference>
<evidence type="ECO:0000313" key="3">
    <source>
        <dbReference type="Proteomes" id="UP000692954"/>
    </source>
</evidence>
<name>A0A8S1NK84_9CILI</name>
<organism evidence="2 3">
    <name type="scientific">Paramecium sonneborni</name>
    <dbReference type="NCBI Taxonomy" id="65129"/>
    <lineage>
        <taxon>Eukaryota</taxon>
        <taxon>Sar</taxon>
        <taxon>Alveolata</taxon>
        <taxon>Ciliophora</taxon>
        <taxon>Intramacronucleata</taxon>
        <taxon>Oligohymenophorea</taxon>
        <taxon>Peniculida</taxon>
        <taxon>Parameciidae</taxon>
        <taxon>Paramecium</taxon>
    </lineage>
</organism>
<dbReference type="AlphaFoldDB" id="A0A8S1NK84"/>
<protein>
    <recommendedName>
        <fullName evidence="1">Tr-type G domain-containing protein</fullName>
    </recommendedName>
</protein>
<feature type="domain" description="Tr-type G" evidence="1">
    <location>
        <begin position="5"/>
        <end position="61"/>
    </location>
</feature>
<dbReference type="Pfam" id="PF00009">
    <property type="entry name" value="GTP_EFTU"/>
    <property type="match status" value="1"/>
</dbReference>
<dbReference type="EMBL" id="CAJJDN010000050">
    <property type="protein sequence ID" value="CAD8087054.1"/>
    <property type="molecule type" value="Genomic_DNA"/>
</dbReference>
<evidence type="ECO:0000313" key="2">
    <source>
        <dbReference type="EMBL" id="CAD8087054.1"/>
    </source>
</evidence>
<gene>
    <name evidence="2" type="ORF">PSON_ATCC_30995.1.T0500324</name>
</gene>
<sequence>MEPLLLYIKLKESVYRQTETVLRQVMQEKIKTIVLINQNDKAILELQHYGETMLQQLIYQIINIRTLLKLLIMPI</sequence>